<dbReference type="InterPro" id="IPR003591">
    <property type="entry name" value="Leu-rich_rpt_typical-subtyp"/>
</dbReference>
<keyword evidence="2" id="KW-0677">Repeat</keyword>
<proteinExistence type="predicted"/>
<dbReference type="InterPro" id="IPR055414">
    <property type="entry name" value="LRR_R13L4/SHOC2-like"/>
</dbReference>
<dbReference type="SUPFAM" id="SSF52058">
    <property type="entry name" value="L domain-like"/>
    <property type="match status" value="1"/>
</dbReference>
<accession>A0ABD3PRM4</accession>
<organism evidence="5 6">
    <name type="scientific">Cyclotella cryptica</name>
    <dbReference type="NCBI Taxonomy" id="29204"/>
    <lineage>
        <taxon>Eukaryota</taxon>
        <taxon>Sar</taxon>
        <taxon>Stramenopiles</taxon>
        <taxon>Ochrophyta</taxon>
        <taxon>Bacillariophyta</taxon>
        <taxon>Coscinodiscophyceae</taxon>
        <taxon>Thalassiosirophycidae</taxon>
        <taxon>Stephanodiscales</taxon>
        <taxon>Stephanodiscaceae</taxon>
        <taxon>Cyclotella</taxon>
    </lineage>
</organism>
<dbReference type="SMART" id="SM00369">
    <property type="entry name" value="LRR_TYP"/>
    <property type="match status" value="4"/>
</dbReference>
<keyword evidence="3" id="KW-0175">Coiled coil</keyword>
<evidence type="ECO:0000313" key="6">
    <source>
        <dbReference type="Proteomes" id="UP001516023"/>
    </source>
</evidence>
<feature type="domain" description="Disease resistance R13L4/SHOC-2-like LRR" evidence="4">
    <location>
        <begin position="1"/>
        <end position="73"/>
    </location>
</feature>
<comment type="caution">
    <text evidence="5">The sequence shown here is derived from an EMBL/GenBank/DDBJ whole genome shotgun (WGS) entry which is preliminary data.</text>
</comment>
<dbReference type="InterPro" id="IPR050216">
    <property type="entry name" value="LRR_domain-containing"/>
</dbReference>
<dbReference type="Pfam" id="PF23598">
    <property type="entry name" value="LRR_14"/>
    <property type="match status" value="1"/>
</dbReference>
<dbReference type="PANTHER" id="PTHR48051">
    <property type="match status" value="1"/>
</dbReference>
<dbReference type="Gene3D" id="3.80.10.10">
    <property type="entry name" value="Ribonuclease Inhibitor"/>
    <property type="match status" value="1"/>
</dbReference>
<evidence type="ECO:0000259" key="4">
    <source>
        <dbReference type="Pfam" id="PF23598"/>
    </source>
</evidence>
<reference evidence="5 6" key="1">
    <citation type="journal article" date="2020" name="G3 (Bethesda)">
        <title>Improved Reference Genome for Cyclotella cryptica CCMP332, a Model for Cell Wall Morphogenesis, Salinity Adaptation, and Lipid Production in Diatoms (Bacillariophyta).</title>
        <authorList>
            <person name="Roberts W.R."/>
            <person name="Downey K.M."/>
            <person name="Ruck E.C."/>
            <person name="Traller J.C."/>
            <person name="Alverson A.J."/>
        </authorList>
    </citation>
    <scope>NUCLEOTIDE SEQUENCE [LARGE SCALE GENOMIC DNA]</scope>
    <source>
        <strain evidence="5 6">CCMP332</strain>
    </source>
</reference>
<dbReference type="AlphaFoldDB" id="A0ABD3PRM4"/>
<feature type="coiled-coil region" evidence="3">
    <location>
        <begin position="172"/>
        <end position="199"/>
    </location>
</feature>
<keyword evidence="6" id="KW-1185">Reference proteome</keyword>
<name>A0ABD3PRM4_9STRA</name>
<dbReference type="EMBL" id="JABMIG020000124">
    <property type="protein sequence ID" value="KAL3790704.1"/>
    <property type="molecule type" value="Genomic_DNA"/>
</dbReference>
<dbReference type="PANTHER" id="PTHR48051:SF46">
    <property type="entry name" value="LEUCINE RICH REPEAT-CONTAINING DOMAIN PROTEIN"/>
    <property type="match status" value="1"/>
</dbReference>
<gene>
    <name evidence="5" type="ORF">HJC23_009804</name>
</gene>
<protein>
    <recommendedName>
        <fullName evidence="4">Disease resistance R13L4/SHOC-2-like LRR domain-containing protein</fullName>
    </recommendedName>
</protein>
<evidence type="ECO:0000313" key="5">
    <source>
        <dbReference type="EMBL" id="KAL3790704.1"/>
    </source>
</evidence>
<evidence type="ECO:0000256" key="1">
    <source>
        <dbReference type="ARBA" id="ARBA00022614"/>
    </source>
</evidence>
<evidence type="ECO:0000256" key="3">
    <source>
        <dbReference type="SAM" id="Coils"/>
    </source>
</evidence>
<evidence type="ECO:0000256" key="2">
    <source>
        <dbReference type="ARBA" id="ARBA00022737"/>
    </source>
</evidence>
<keyword evidence="1" id="KW-0433">Leucine-rich repeat</keyword>
<dbReference type="Proteomes" id="UP001516023">
    <property type="component" value="Unassembled WGS sequence"/>
</dbReference>
<sequence>MRHLDLSFNQLQLLPDEISSLYFLQVLNCSCNKLQALPEGIASLECLAVLKANGNALTSIPSSIGQCKALKQLILSENILTSLPQEISGCTRLELLLLQNNDLCRLPLSLASMSDNLREMDVSNNNHQLATNIPIETHRDVNSIMWILALQQEKRHCIDNLKKDSSKTQHDIVVYEGELLEAEQRIATLEEKKKSVQYDLESVKYFLIAREHKRNMQSWMEEKWKEIKRACTSKLQVDSL</sequence>
<dbReference type="InterPro" id="IPR032675">
    <property type="entry name" value="LRR_dom_sf"/>
</dbReference>